<feature type="domain" description="NR LBD" evidence="5">
    <location>
        <begin position="1"/>
        <end position="154"/>
    </location>
</feature>
<reference evidence="7" key="1">
    <citation type="submission" date="2022-11" db="UniProtKB">
        <authorList>
            <consortium name="WormBaseParasite"/>
        </authorList>
    </citation>
    <scope>IDENTIFICATION</scope>
</reference>
<dbReference type="SUPFAM" id="SSF48508">
    <property type="entry name" value="Nuclear receptor ligand-binding domain"/>
    <property type="match status" value="1"/>
</dbReference>
<dbReference type="Proteomes" id="UP000887577">
    <property type="component" value="Unplaced"/>
</dbReference>
<dbReference type="Gene3D" id="1.10.565.10">
    <property type="entry name" value="Retinoid X Receptor"/>
    <property type="match status" value="1"/>
</dbReference>
<organism evidence="6 7">
    <name type="scientific">Panagrolaimus superbus</name>
    <dbReference type="NCBI Taxonomy" id="310955"/>
    <lineage>
        <taxon>Eukaryota</taxon>
        <taxon>Metazoa</taxon>
        <taxon>Ecdysozoa</taxon>
        <taxon>Nematoda</taxon>
        <taxon>Chromadorea</taxon>
        <taxon>Rhabditida</taxon>
        <taxon>Tylenchina</taxon>
        <taxon>Panagrolaimomorpha</taxon>
        <taxon>Panagrolaimoidea</taxon>
        <taxon>Panagrolaimidae</taxon>
        <taxon>Panagrolaimus</taxon>
    </lineage>
</organism>
<dbReference type="PANTHER" id="PTHR45886:SF18">
    <property type="entry name" value="NR LBD DOMAIN-CONTAINING PROTEIN-RELATED"/>
    <property type="match status" value="1"/>
</dbReference>
<dbReference type="Pfam" id="PF00104">
    <property type="entry name" value="Hormone_recep"/>
    <property type="match status" value="1"/>
</dbReference>
<keyword evidence="3" id="KW-0804">Transcription</keyword>
<dbReference type="WBParaSite" id="PSU_v2.g18776.t1">
    <property type="protein sequence ID" value="PSU_v2.g18776.t1"/>
    <property type="gene ID" value="PSU_v2.g18776"/>
</dbReference>
<dbReference type="InterPro" id="IPR035500">
    <property type="entry name" value="NHR-like_dom_sf"/>
</dbReference>
<keyword evidence="2" id="KW-0805">Transcription regulation</keyword>
<sequence length="161" mass="18750">MLAIFTQVFYSFQSHCDTITLPNGTMPMRCMKEKNRLELECFCRCIEPVERSQITTEEYVLAKAIAVCNPAIPELSFNAQKIVEKQREYYANILFKHEQNSYGIEGGAVKYTKIMSAIEAMYHFAQRQREFHNICRMQFLIGADNPWPNTCKLKLFEDSVI</sequence>
<dbReference type="InterPro" id="IPR000536">
    <property type="entry name" value="Nucl_hrmn_rcpt_lig-bd"/>
</dbReference>
<evidence type="ECO:0000256" key="3">
    <source>
        <dbReference type="ARBA" id="ARBA00023163"/>
    </source>
</evidence>
<dbReference type="SMART" id="SM00430">
    <property type="entry name" value="HOLI"/>
    <property type="match status" value="1"/>
</dbReference>
<accession>A0A914YN70</accession>
<keyword evidence="6" id="KW-1185">Reference proteome</keyword>
<proteinExistence type="inferred from homology"/>
<evidence type="ECO:0000256" key="2">
    <source>
        <dbReference type="ARBA" id="ARBA00023015"/>
    </source>
</evidence>
<keyword evidence="4" id="KW-0675">Receptor</keyword>
<name>A0A914YN70_9BILA</name>
<dbReference type="PANTHER" id="PTHR45886">
    <property type="entry name" value="NUCLEAR HORMONE RECEPTOR FAMILY-RELATED-RELATED"/>
    <property type="match status" value="1"/>
</dbReference>
<dbReference type="AlphaFoldDB" id="A0A914YN70"/>
<evidence type="ECO:0000259" key="5">
    <source>
        <dbReference type="PROSITE" id="PS51843"/>
    </source>
</evidence>
<comment type="similarity">
    <text evidence="1">Belongs to the nuclear hormone receptor family.</text>
</comment>
<dbReference type="PROSITE" id="PS51843">
    <property type="entry name" value="NR_LBD"/>
    <property type="match status" value="1"/>
</dbReference>
<protein>
    <submittedName>
        <fullName evidence="7">NR LBD domain-containing protein</fullName>
    </submittedName>
</protein>
<evidence type="ECO:0000313" key="7">
    <source>
        <dbReference type="WBParaSite" id="PSU_v2.g18776.t1"/>
    </source>
</evidence>
<evidence type="ECO:0000256" key="1">
    <source>
        <dbReference type="ARBA" id="ARBA00005993"/>
    </source>
</evidence>
<evidence type="ECO:0000256" key="4">
    <source>
        <dbReference type="ARBA" id="ARBA00023170"/>
    </source>
</evidence>
<evidence type="ECO:0000313" key="6">
    <source>
        <dbReference type="Proteomes" id="UP000887577"/>
    </source>
</evidence>